<gene>
    <name evidence="2" type="ORF">DFJ66_3403</name>
</gene>
<evidence type="ECO:0000313" key="2">
    <source>
        <dbReference type="EMBL" id="RKT70159.1"/>
    </source>
</evidence>
<comment type="caution">
    <text evidence="2">The sequence shown here is derived from an EMBL/GenBank/DDBJ whole genome shotgun (WGS) entry which is preliminary data.</text>
</comment>
<reference evidence="2 3" key="1">
    <citation type="submission" date="2018-10" db="EMBL/GenBank/DDBJ databases">
        <title>Sequencing the genomes of 1000 actinobacteria strains.</title>
        <authorList>
            <person name="Klenk H.-P."/>
        </authorList>
    </citation>
    <scope>NUCLEOTIDE SEQUENCE [LARGE SCALE GENOMIC DNA]</scope>
    <source>
        <strain evidence="2 3">DSM 43911</strain>
    </source>
</reference>
<dbReference type="Pfam" id="PF03435">
    <property type="entry name" value="Sacchrp_dh_NADP"/>
    <property type="match status" value="1"/>
</dbReference>
<evidence type="ECO:0000259" key="1">
    <source>
        <dbReference type="Pfam" id="PF03435"/>
    </source>
</evidence>
<organism evidence="2 3">
    <name type="scientific">Saccharothrix variisporea</name>
    <dbReference type="NCBI Taxonomy" id="543527"/>
    <lineage>
        <taxon>Bacteria</taxon>
        <taxon>Bacillati</taxon>
        <taxon>Actinomycetota</taxon>
        <taxon>Actinomycetes</taxon>
        <taxon>Pseudonocardiales</taxon>
        <taxon>Pseudonocardiaceae</taxon>
        <taxon>Saccharothrix</taxon>
    </lineage>
</organism>
<dbReference type="InterPro" id="IPR005097">
    <property type="entry name" value="Sacchrp_dh_NADP-bd"/>
</dbReference>
<sequence length="324" mass="33687">MTIAVYGASGHTGKLVVDRLRGEDVLLLGRNAERLRGLGSFEVVGLDEPDRLVDVLRGCDVVVNCVAPFELHGEAVVRAAIAAGTHYADLAGEQSYIGRIFDRYDEAARDAGVTVVPMVNDGGFPVDLLVSVVAGRLERIDEIVLAHRFTGPTALSRGSGRTGLANLDLFRTGGLVHTGGRFTDAPVRTSSLLFPGGDEPSPVAKFALPEIATIPRHVTAGHVEAVGEADVVALFAAVTPEVVESLPENPGPDGGFVLVADVTGDQRLRGVVTGQDTYGTAAAALAEAARRLAAGAAKPGVLAPAQAFDPVDVLDTLDVTWSIS</sequence>
<accession>A0A495X962</accession>
<feature type="domain" description="Saccharopine dehydrogenase NADP binding" evidence="1">
    <location>
        <begin position="3"/>
        <end position="116"/>
    </location>
</feature>
<protein>
    <submittedName>
        <fullName evidence="2">Short subunit dehydrogenase-like uncharacterized protein</fullName>
    </submittedName>
</protein>
<dbReference type="SUPFAM" id="SSF51735">
    <property type="entry name" value="NAD(P)-binding Rossmann-fold domains"/>
    <property type="match status" value="1"/>
</dbReference>
<dbReference type="Gene3D" id="3.40.50.720">
    <property type="entry name" value="NAD(P)-binding Rossmann-like Domain"/>
    <property type="match status" value="1"/>
</dbReference>
<dbReference type="InterPro" id="IPR036291">
    <property type="entry name" value="NAD(P)-bd_dom_sf"/>
</dbReference>
<name>A0A495X962_9PSEU</name>
<proteinExistence type="predicted"/>
<dbReference type="Proteomes" id="UP000272729">
    <property type="component" value="Unassembled WGS sequence"/>
</dbReference>
<evidence type="ECO:0000313" key="3">
    <source>
        <dbReference type="Proteomes" id="UP000272729"/>
    </source>
</evidence>
<dbReference type="RefSeq" id="WP_121222348.1">
    <property type="nucleotide sequence ID" value="NZ_JBIUBA010000022.1"/>
</dbReference>
<dbReference type="EMBL" id="RBXR01000001">
    <property type="protein sequence ID" value="RKT70159.1"/>
    <property type="molecule type" value="Genomic_DNA"/>
</dbReference>
<dbReference type="OrthoDB" id="4420885at2"/>
<dbReference type="AlphaFoldDB" id="A0A495X962"/>
<dbReference type="PANTHER" id="PTHR43781">
    <property type="entry name" value="SACCHAROPINE DEHYDROGENASE"/>
    <property type="match status" value="1"/>
</dbReference>
<dbReference type="PANTHER" id="PTHR43781:SF1">
    <property type="entry name" value="SACCHAROPINE DEHYDROGENASE"/>
    <property type="match status" value="1"/>
</dbReference>
<keyword evidence="3" id="KW-1185">Reference proteome</keyword>